<evidence type="ECO:0000313" key="2">
    <source>
        <dbReference type="Proteomes" id="UP000041254"/>
    </source>
</evidence>
<dbReference type="Gene3D" id="1.20.58.320">
    <property type="entry name" value="TPR-like"/>
    <property type="match status" value="1"/>
</dbReference>
<dbReference type="SUPFAM" id="SSF48452">
    <property type="entry name" value="TPR-like"/>
    <property type="match status" value="1"/>
</dbReference>
<dbReference type="InterPro" id="IPR010323">
    <property type="entry name" value="DUF924"/>
</dbReference>
<accession>A0A0G4FWM7</accession>
<dbReference type="AlphaFoldDB" id="A0A0G4FWM7"/>
<dbReference type="Pfam" id="PF06041">
    <property type="entry name" value="DUF924"/>
    <property type="match status" value="1"/>
</dbReference>
<proteinExistence type="predicted"/>
<dbReference type="Gene3D" id="1.25.40.10">
    <property type="entry name" value="Tetratricopeptide repeat domain"/>
    <property type="match status" value="1"/>
</dbReference>
<dbReference type="EMBL" id="CDMY01000510">
    <property type="protein sequence ID" value="CEM19256.1"/>
    <property type="molecule type" value="Genomic_DNA"/>
</dbReference>
<sequence>MALPPSLSPSSILHFWFGSMCDTELRDPSHCGVLTTRGCCSWGFNPLPSFEKALQESAHLITAVSNGVGGDEWTSAFGLLAQVIVLDQFTRSIHRGTREAFQHDERAVELSRQMVDSGLLHQLKGWQKQFAVMPLMHSECLDDQDLLVSLLTEWSKSEPLFRRQIDFAKAHRDVVGRFGRRPQRNFALNRESTAEELAWFVSDEMPQWCVTQIPKQTLERLKADKDKGMLK</sequence>
<dbReference type="Proteomes" id="UP000041254">
    <property type="component" value="Unassembled WGS sequence"/>
</dbReference>
<dbReference type="InterPro" id="IPR011990">
    <property type="entry name" value="TPR-like_helical_dom_sf"/>
</dbReference>
<dbReference type="VEuPathDB" id="CryptoDB:Vbra_16341"/>
<name>A0A0G4FWM7_VITBC</name>
<evidence type="ECO:0008006" key="3">
    <source>
        <dbReference type="Google" id="ProtNLM"/>
    </source>
</evidence>
<dbReference type="STRING" id="1169540.A0A0G4FWM7"/>
<organism evidence="1 2">
    <name type="scientific">Vitrella brassicaformis (strain CCMP3155)</name>
    <dbReference type="NCBI Taxonomy" id="1169540"/>
    <lineage>
        <taxon>Eukaryota</taxon>
        <taxon>Sar</taxon>
        <taxon>Alveolata</taxon>
        <taxon>Colpodellida</taxon>
        <taxon>Vitrellaceae</taxon>
        <taxon>Vitrella</taxon>
    </lineage>
</organism>
<gene>
    <name evidence="1" type="ORF">Vbra_16341</name>
</gene>
<evidence type="ECO:0000313" key="1">
    <source>
        <dbReference type="EMBL" id="CEM19256.1"/>
    </source>
</evidence>
<dbReference type="OrthoDB" id="310751at2759"/>
<protein>
    <recommendedName>
        <fullName evidence="3">DUF924 domain-containing protein</fullName>
    </recommendedName>
</protein>
<keyword evidence="2" id="KW-1185">Reference proteome</keyword>
<reference evidence="1 2" key="1">
    <citation type="submission" date="2014-11" db="EMBL/GenBank/DDBJ databases">
        <authorList>
            <person name="Zhu J."/>
            <person name="Qi W."/>
            <person name="Song R."/>
        </authorList>
    </citation>
    <scope>NUCLEOTIDE SEQUENCE [LARGE SCALE GENOMIC DNA]</scope>
</reference>
<dbReference type="InParanoid" id="A0A0G4FWM7"/>